<dbReference type="GO" id="GO:0000819">
    <property type="term" value="P:sister chromatid segregation"/>
    <property type="evidence" value="ECO:0007669"/>
    <property type="project" value="TreeGrafter"/>
</dbReference>
<comment type="cofactor">
    <cofactor evidence="2">
        <name>Mg(2+)</name>
        <dbReference type="ChEBI" id="CHEBI:18420"/>
    </cofactor>
</comment>
<evidence type="ECO:0000256" key="6">
    <source>
        <dbReference type="ARBA" id="ARBA00023125"/>
    </source>
</evidence>
<dbReference type="InterPro" id="IPR036890">
    <property type="entry name" value="HATPase_C_sf"/>
</dbReference>
<reference evidence="8" key="1">
    <citation type="submission" date="2020-05" db="EMBL/GenBank/DDBJ databases">
        <title>WGS assembly of Panicum virgatum.</title>
        <authorList>
            <person name="Lovell J.T."/>
            <person name="Jenkins J."/>
            <person name="Shu S."/>
            <person name="Juenger T.E."/>
            <person name="Schmutz J."/>
        </authorList>
    </citation>
    <scope>NUCLEOTIDE SEQUENCE</scope>
    <source>
        <strain evidence="8">AP13</strain>
    </source>
</reference>
<evidence type="ECO:0000256" key="5">
    <source>
        <dbReference type="ARBA" id="ARBA00023029"/>
    </source>
</evidence>
<keyword evidence="6" id="KW-0238">DNA-binding</keyword>
<gene>
    <name evidence="8" type="ORF">PVAP13_7KG201855</name>
</gene>
<evidence type="ECO:0000256" key="3">
    <source>
        <dbReference type="ARBA" id="ARBA00011738"/>
    </source>
</evidence>
<evidence type="ECO:0000256" key="2">
    <source>
        <dbReference type="ARBA" id="ARBA00001946"/>
    </source>
</evidence>
<dbReference type="PANTHER" id="PTHR10169:SF38">
    <property type="entry name" value="DNA TOPOISOMERASE 2"/>
    <property type="match status" value="1"/>
</dbReference>
<evidence type="ECO:0000256" key="4">
    <source>
        <dbReference type="ARBA" id="ARBA00012895"/>
    </source>
</evidence>
<name>A0A8T0QHX8_PANVG</name>
<keyword evidence="7" id="KW-0413">Isomerase</keyword>
<dbReference type="Gene3D" id="3.30.565.10">
    <property type="entry name" value="Histidine kinase-like ATPase, C-terminal domain"/>
    <property type="match status" value="1"/>
</dbReference>
<evidence type="ECO:0000256" key="1">
    <source>
        <dbReference type="ARBA" id="ARBA00000185"/>
    </source>
</evidence>
<dbReference type="GO" id="GO:0000712">
    <property type="term" value="P:resolution of meiotic recombination intermediates"/>
    <property type="evidence" value="ECO:0007669"/>
    <property type="project" value="TreeGrafter"/>
</dbReference>
<sequence length="97" mass="10529">MEHSPQSSSAHDSAAGRGGKKLLDHVLGYPDAYLGSVEKGTRTLWVYDERGTVAHRAVTYAPGLHKIFDEVLVNAADNKRRAPAAMDALRVEIDVAE</sequence>
<dbReference type="GO" id="GO:0003677">
    <property type="term" value="F:DNA binding"/>
    <property type="evidence" value="ECO:0007669"/>
    <property type="project" value="UniProtKB-KW"/>
</dbReference>
<dbReference type="EC" id="5.6.2.2" evidence="4"/>
<evidence type="ECO:0000313" key="9">
    <source>
        <dbReference type="Proteomes" id="UP000823388"/>
    </source>
</evidence>
<accession>A0A8T0QHX8</accession>
<comment type="subunit">
    <text evidence="3">Homodimer.</text>
</comment>
<keyword evidence="5" id="KW-0799">Topoisomerase</keyword>
<proteinExistence type="predicted"/>
<comment type="catalytic activity">
    <reaction evidence="1">
        <text>ATP-dependent breakage, passage and rejoining of double-stranded DNA.</text>
        <dbReference type="EC" id="5.6.2.2"/>
    </reaction>
</comment>
<dbReference type="GO" id="GO:0005634">
    <property type="term" value="C:nucleus"/>
    <property type="evidence" value="ECO:0007669"/>
    <property type="project" value="TreeGrafter"/>
</dbReference>
<evidence type="ECO:0000313" key="8">
    <source>
        <dbReference type="EMBL" id="KAG2572798.1"/>
    </source>
</evidence>
<protein>
    <recommendedName>
        <fullName evidence="4">DNA topoisomerase (ATP-hydrolyzing)</fullName>
        <ecNumber evidence="4">5.6.2.2</ecNumber>
    </recommendedName>
</protein>
<dbReference type="AlphaFoldDB" id="A0A8T0QHX8"/>
<evidence type="ECO:0000256" key="7">
    <source>
        <dbReference type="ARBA" id="ARBA00023235"/>
    </source>
</evidence>
<dbReference type="SUPFAM" id="SSF55874">
    <property type="entry name" value="ATPase domain of HSP90 chaperone/DNA topoisomerase II/histidine kinase"/>
    <property type="match status" value="1"/>
</dbReference>
<dbReference type="PANTHER" id="PTHR10169">
    <property type="entry name" value="DNA TOPOISOMERASE/GYRASE"/>
    <property type="match status" value="1"/>
</dbReference>
<organism evidence="8 9">
    <name type="scientific">Panicum virgatum</name>
    <name type="common">Blackwell switchgrass</name>
    <dbReference type="NCBI Taxonomy" id="38727"/>
    <lineage>
        <taxon>Eukaryota</taxon>
        <taxon>Viridiplantae</taxon>
        <taxon>Streptophyta</taxon>
        <taxon>Embryophyta</taxon>
        <taxon>Tracheophyta</taxon>
        <taxon>Spermatophyta</taxon>
        <taxon>Magnoliopsida</taxon>
        <taxon>Liliopsida</taxon>
        <taxon>Poales</taxon>
        <taxon>Poaceae</taxon>
        <taxon>PACMAD clade</taxon>
        <taxon>Panicoideae</taxon>
        <taxon>Panicodae</taxon>
        <taxon>Paniceae</taxon>
        <taxon>Panicinae</taxon>
        <taxon>Panicum</taxon>
        <taxon>Panicum sect. Hiantes</taxon>
    </lineage>
</organism>
<keyword evidence="9" id="KW-1185">Reference proteome</keyword>
<dbReference type="EMBL" id="CM029049">
    <property type="protein sequence ID" value="KAG2572798.1"/>
    <property type="molecule type" value="Genomic_DNA"/>
</dbReference>
<dbReference type="Proteomes" id="UP000823388">
    <property type="component" value="Chromosome 7K"/>
</dbReference>
<comment type="caution">
    <text evidence="8">The sequence shown here is derived from an EMBL/GenBank/DDBJ whole genome shotgun (WGS) entry which is preliminary data.</text>
</comment>
<dbReference type="InterPro" id="IPR050634">
    <property type="entry name" value="DNA_Topoisomerase_II"/>
</dbReference>
<dbReference type="GO" id="GO:0003918">
    <property type="term" value="F:DNA topoisomerase type II (double strand cut, ATP-hydrolyzing) activity"/>
    <property type="evidence" value="ECO:0007669"/>
    <property type="project" value="UniProtKB-EC"/>
</dbReference>